<evidence type="ECO:0000313" key="2">
    <source>
        <dbReference type="EMBL" id="EGF83675.1"/>
    </source>
</evidence>
<dbReference type="InterPro" id="IPR016024">
    <property type="entry name" value="ARM-type_fold"/>
</dbReference>
<feature type="compositionally biased region" description="Polar residues" evidence="1">
    <location>
        <begin position="30"/>
        <end position="46"/>
    </location>
</feature>
<dbReference type="EMBL" id="GL882879">
    <property type="protein sequence ID" value="EGF83675.1"/>
    <property type="molecule type" value="Genomic_DNA"/>
</dbReference>
<dbReference type="HOGENOM" id="CLU_070957_1_0_1"/>
<dbReference type="InParanoid" id="F4NVC6"/>
<dbReference type="PANTHER" id="PTHR21207:SF1">
    <property type="entry name" value="PACRG-LIKE PROTEIN"/>
    <property type="match status" value="1"/>
</dbReference>
<dbReference type="InterPro" id="IPR011989">
    <property type="entry name" value="ARM-like"/>
</dbReference>
<evidence type="ECO:0000256" key="1">
    <source>
        <dbReference type="SAM" id="MobiDB-lite"/>
    </source>
</evidence>
<reference evidence="2 3" key="1">
    <citation type="submission" date="2009-12" db="EMBL/GenBank/DDBJ databases">
        <title>The draft genome of Batrachochytrium dendrobatidis.</title>
        <authorList>
            <consortium name="US DOE Joint Genome Institute (JGI-PGF)"/>
            <person name="Kuo A."/>
            <person name="Salamov A."/>
            <person name="Schmutz J."/>
            <person name="Lucas S."/>
            <person name="Pitluck S."/>
            <person name="Rosenblum E."/>
            <person name="Stajich J."/>
            <person name="Eisen M."/>
            <person name="Grigoriev I.V."/>
        </authorList>
    </citation>
    <scope>NUCLEOTIDE SEQUENCE [LARGE SCALE GENOMIC DNA]</scope>
    <source>
        <strain evidence="3">JAM81 / FGSC 10211</strain>
    </source>
</reference>
<name>F4NVC6_BATDJ</name>
<evidence type="ECO:0000313" key="3">
    <source>
        <dbReference type="Proteomes" id="UP000007241"/>
    </source>
</evidence>
<accession>F4NVC6</accession>
<sequence>MLSKNTTGRVPVSTARTLSVKNINPHGTLPTRSYTGVSKPDTTSNDPVKPMQKISSLHGLKVIDPMGASSHKTPFAAMYAKGGIPCRLQHGSVKHKLYWLRPIQEISFNPLMVVFFQGLIETKHPVVGQGLKELMASPDAANKIAPVLSQIIAPLRCALAVKNQDQFIANLNVLVQLAALVGPTLLPYLASLLPPLASKAMATDMHTRESVTDALCECQRFLGDAAIKIIRSRIPTFSPLLL</sequence>
<protein>
    <recommendedName>
        <fullName evidence="4">PACRG-like protein</fullName>
    </recommendedName>
</protein>
<dbReference type="Proteomes" id="UP000007241">
    <property type="component" value="Unassembled WGS sequence"/>
</dbReference>
<evidence type="ECO:0008006" key="4">
    <source>
        <dbReference type="Google" id="ProtNLM"/>
    </source>
</evidence>
<dbReference type="SUPFAM" id="SSF48371">
    <property type="entry name" value="ARM repeat"/>
    <property type="match status" value="1"/>
</dbReference>
<gene>
    <name evidence="2" type="ORF">BATDEDRAFT_22572</name>
</gene>
<dbReference type="RefSeq" id="XP_006675601.1">
    <property type="nucleotide sequence ID" value="XM_006675538.1"/>
</dbReference>
<dbReference type="STRING" id="684364.F4NVC6"/>
<feature type="compositionally biased region" description="Polar residues" evidence="1">
    <location>
        <begin position="1"/>
        <end position="22"/>
    </location>
</feature>
<dbReference type="OMA" id="HKLQWEC"/>
<dbReference type="GeneID" id="18237975"/>
<organism evidence="2 3">
    <name type="scientific">Batrachochytrium dendrobatidis (strain JAM81 / FGSC 10211)</name>
    <name type="common">Frog chytrid fungus</name>
    <dbReference type="NCBI Taxonomy" id="684364"/>
    <lineage>
        <taxon>Eukaryota</taxon>
        <taxon>Fungi</taxon>
        <taxon>Fungi incertae sedis</taxon>
        <taxon>Chytridiomycota</taxon>
        <taxon>Chytridiomycota incertae sedis</taxon>
        <taxon>Chytridiomycetes</taxon>
        <taxon>Rhizophydiales</taxon>
        <taxon>Rhizophydiales incertae sedis</taxon>
        <taxon>Batrachochytrium</taxon>
    </lineage>
</organism>
<feature type="region of interest" description="Disordered" evidence="1">
    <location>
        <begin position="1"/>
        <end position="50"/>
    </location>
</feature>
<dbReference type="Gene3D" id="1.25.10.10">
    <property type="entry name" value="Leucine-rich Repeat Variant"/>
    <property type="match status" value="1"/>
</dbReference>
<dbReference type="OrthoDB" id="10258089at2759"/>
<keyword evidence="3" id="KW-1185">Reference proteome</keyword>
<dbReference type="Pfam" id="PF10274">
    <property type="entry name" value="ParcG"/>
    <property type="match status" value="1"/>
</dbReference>
<proteinExistence type="predicted"/>
<dbReference type="InterPro" id="IPR019399">
    <property type="entry name" value="Parkin_co-regulated_protein"/>
</dbReference>
<dbReference type="AlphaFoldDB" id="F4NVC6"/>
<dbReference type="PANTHER" id="PTHR21207">
    <property type="entry name" value="PARKIN COREGULATED GENE PROTEIN PARK2 COREGULATED"/>
    <property type="match status" value="1"/>
</dbReference>